<dbReference type="InterPro" id="IPR011055">
    <property type="entry name" value="Dup_hybrid_motif"/>
</dbReference>
<evidence type="ECO:0000313" key="2">
    <source>
        <dbReference type="EMBL" id="OGM26829.1"/>
    </source>
</evidence>
<keyword evidence="1" id="KW-0812">Transmembrane</keyword>
<accession>A0A1F7YIW2</accession>
<keyword evidence="1" id="KW-0472">Membrane</keyword>
<reference evidence="2 3" key="1">
    <citation type="journal article" date="2016" name="Nat. Commun.">
        <title>Thousands of microbial genomes shed light on interconnected biogeochemical processes in an aquifer system.</title>
        <authorList>
            <person name="Anantharaman K."/>
            <person name="Brown C.T."/>
            <person name="Hug L.A."/>
            <person name="Sharon I."/>
            <person name="Castelle C.J."/>
            <person name="Probst A.J."/>
            <person name="Thomas B.C."/>
            <person name="Singh A."/>
            <person name="Wilkins M.J."/>
            <person name="Karaoz U."/>
            <person name="Brodie E.L."/>
            <person name="Williams K.H."/>
            <person name="Hubbard S.S."/>
            <person name="Banfield J.F."/>
        </authorList>
    </citation>
    <scope>NUCLEOTIDE SEQUENCE [LARGE SCALE GENOMIC DNA]</scope>
</reference>
<evidence type="ECO:0000256" key="1">
    <source>
        <dbReference type="SAM" id="Phobius"/>
    </source>
</evidence>
<protein>
    <submittedName>
        <fullName evidence="2">Uncharacterized protein</fullName>
    </submittedName>
</protein>
<feature type="transmembrane region" description="Helical" evidence="1">
    <location>
        <begin position="6"/>
        <end position="28"/>
    </location>
</feature>
<organism evidence="2 3">
    <name type="scientific">Candidatus Woesebacteria bacterium RIFCSPHIGHO2_01_FULL_40_22</name>
    <dbReference type="NCBI Taxonomy" id="1802499"/>
    <lineage>
        <taxon>Bacteria</taxon>
        <taxon>Candidatus Woeseibacteriota</taxon>
    </lineage>
</organism>
<keyword evidence="1" id="KW-1133">Transmembrane helix</keyword>
<dbReference type="Proteomes" id="UP000179221">
    <property type="component" value="Unassembled WGS sequence"/>
</dbReference>
<dbReference type="Gene3D" id="2.70.70.10">
    <property type="entry name" value="Glucose Permease (Domain IIA)"/>
    <property type="match status" value="1"/>
</dbReference>
<gene>
    <name evidence="2" type="ORF">A2628_04725</name>
</gene>
<name>A0A1F7YIW2_9BACT</name>
<dbReference type="EMBL" id="MGGL01000009">
    <property type="protein sequence ID" value="OGM26829.1"/>
    <property type="molecule type" value="Genomic_DNA"/>
</dbReference>
<sequence length="282" mass="32285">MRQKGFIHVILLILIVFITMGVMSFVMYNGSKKELNLEGDSNYIYKDQAEKKMNKKEFGWPSNTAKYITAVPVDLTQIQSISKYRSCAGHIRDGYDFDRIREYDSSMKHYLYPIPMYQVTMDKVKLFAPFDGKVIQIDYEKNKVIPGRPHNGNGIHFSTLVDPNVKFVFGHLYFARDFKIGEEVTAGELIGYAAIGDKGTDFDIDLSGINKTNDDVEILGSAFDHMTDTVLAKFAKYGVTLENIKFSKEYRDVHPCGYYGTNKDRSDQCIGRINECWVQLKH</sequence>
<evidence type="ECO:0000313" key="3">
    <source>
        <dbReference type="Proteomes" id="UP000179221"/>
    </source>
</evidence>
<comment type="caution">
    <text evidence="2">The sequence shown here is derived from an EMBL/GenBank/DDBJ whole genome shotgun (WGS) entry which is preliminary data.</text>
</comment>
<proteinExistence type="predicted"/>
<dbReference type="AlphaFoldDB" id="A0A1F7YIW2"/>